<reference evidence="3 4" key="1">
    <citation type="submission" date="2015-04" db="EMBL/GenBank/DDBJ databases">
        <title>Complete Genome Sequence of Kosmotoga pacifica SLHLJ1.</title>
        <authorList>
            <person name="Jiang L.J."/>
            <person name="Shao Z.Z."/>
            <person name="Jebbar M."/>
        </authorList>
    </citation>
    <scope>NUCLEOTIDE SEQUENCE [LARGE SCALE GENOMIC DNA]</scope>
    <source>
        <strain evidence="3 4">SLHLJ1</strain>
    </source>
</reference>
<evidence type="ECO:0000256" key="1">
    <source>
        <dbReference type="SAM" id="Phobius"/>
    </source>
</evidence>
<dbReference type="OrthoDB" id="9815002at2"/>
<dbReference type="SUPFAM" id="SSF53955">
    <property type="entry name" value="Lysozyme-like"/>
    <property type="match status" value="1"/>
</dbReference>
<gene>
    <name evidence="3" type="ORF">IX53_02710</name>
</gene>
<feature type="domain" description="Transglycosylase SLT" evidence="2">
    <location>
        <begin position="176"/>
        <end position="260"/>
    </location>
</feature>
<proteinExistence type="predicted"/>
<dbReference type="STRING" id="1330330.IX53_02710"/>
<accession>A0A0G2Z5R8</accession>
<sequence length="265" mass="30103">MNKNNSDILTFTLFLVLILAISITIVFFNPHTPSKIVKELAILYNKGLNIDISEYFNEPSYSYPEDVLNAYRFFKGKKLSNFHGFAVTRTASNVSVDIFESGDRSIETLINHSVKKKKPFLKERIREAIGLSSTVQPVISNSEKIINAVYNALLDFSTIEVPLRVGDDKVLLSLSDIEPELVLAICFKESGFNPLALGKVTEENPEFRYSRGLMQIYQKTLYTLNTWLAETGINISPEELWNIRNNIFLGMVYLAYAREQLLKGD</sequence>
<evidence type="ECO:0000259" key="2">
    <source>
        <dbReference type="Pfam" id="PF01464"/>
    </source>
</evidence>
<keyword evidence="4" id="KW-1185">Reference proteome</keyword>
<evidence type="ECO:0000313" key="3">
    <source>
        <dbReference type="EMBL" id="AKI96912.1"/>
    </source>
</evidence>
<name>A0A0G2Z5R8_9BACT</name>
<dbReference type="InterPro" id="IPR023346">
    <property type="entry name" value="Lysozyme-like_dom_sf"/>
</dbReference>
<keyword evidence="1" id="KW-0812">Transmembrane</keyword>
<dbReference type="Pfam" id="PF01464">
    <property type="entry name" value="SLT"/>
    <property type="match status" value="1"/>
</dbReference>
<dbReference type="KEGG" id="kpf:IX53_02710"/>
<dbReference type="EMBL" id="CP011232">
    <property type="protein sequence ID" value="AKI96912.1"/>
    <property type="molecule type" value="Genomic_DNA"/>
</dbReference>
<dbReference type="InterPro" id="IPR008258">
    <property type="entry name" value="Transglycosylase_SLT_dom_1"/>
</dbReference>
<dbReference type="PATRIC" id="fig|1330330.3.peg.546"/>
<dbReference type="Gene3D" id="1.10.530.10">
    <property type="match status" value="1"/>
</dbReference>
<keyword evidence="1" id="KW-0472">Membrane</keyword>
<keyword evidence="1" id="KW-1133">Transmembrane helix</keyword>
<dbReference type="Proteomes" id="UP000035159">
    <property type="component" value="Chromosome"/>
</dbReference>
<dbReference type="RefSeq" id="WP_047754047.1">
    <property type="nucleotide sequence ID" value="NZ_CAJUHA010000019.1"/>
</dbReference>
<protein>
    <recommendedName>
        <fullName evidence="2">Transglycosylase SLT domain-containing protein</fullName>
    </recommendedName>
</protein>
<dbReference type="AlphaFoldDB" id="A0A0G2Z5R8"/>
<feature type="transmembrane region" description="Helical" evidence="1">
    <location>
        <begin position="7"/>
        <end position="28"/>
    </location>
</feature>
<organism evidence="3 4">
    <name type="scientific">Kosmotoga pacifica</name>
    <dbReference type="NCBI Taxonomy" id="1330330"/>
    <lineage>
        <taxon>Bacteria</taxon>
        <taxon>Thermotogati</taxon>
        <taxon>Thermotogota</taxon>
        <taxon>Thermotogae</taxon>
        <taxon>Kosmotogales</taxon>
        <taxon>Kosmotogaceae</taxon>
        <taxon>Kosmotoga</taxon>
    </lineage>
</organism>
<evidence type="ECO:0000313" key="4">
    <source>
        <dbReference type="Proteomes" id="UP000035159"/>
    </source>
</evidence>